<dbReference type="Pfam" id="PF00550">
    <property type="entry name" value="PP-binding"/>
    <property type="match status" value="1"/>
</dbReference>
<keyword evidence="3" id="KW-0521">NADP</keyword>
<dbReference type="Gene3D" id="3.40.50.12780">
    <property type="entry name" value="N-terminal domain of ligase-like"/>
    <property type="match status" value="1"/>
</dbReference>
<dbReference type="PANTHER" id="PTHR43439">
    <property type="entry name" value="PHENYLACETATE-COENZYME A LIGASE"/>
    <property type="match status" value="1"/>
</dbReference>
<feature type="domain" description="Carrier" evidence="5">
    <location>
        <begin position="575"/>
        <end position="635"/>
    </location>
</feature>
<dbReference type="InterPro" id="IPR036736">
    <property type="entry name" value="ACP-like_sf"/>
</dbReference>
<keyword evidence="1" id="KW-0596">Phosphopantetheine</keyword>
<evidence type="ECO:0000313" key="8">
    <source>
        <dbReference type="Proteomes" id="UP000076881"/>
    </source>
</evidence>
<dbReference type="SUPFAM" id="SSF51735">
    <property type="entry name" value="NAD(P)-binding Rossmann-fold domains"/>
    <property type="match status" value="1"/>
</dbReference>
<evidence type="ECO:0000259" key="5">
    <source>
        <dbReference type="Pfam" id="PF00550"/>
    </source>
</evidence>
<reference evidence="7 8" key="1">
    <citation type="journal article" date="2016" name="Genome Biol. Evol.">
        <title>Divergent and convergent evolution of fungal pathogenicity.</title>
        <authorList>
            <person name="Shang Y."/>
            <person name="Xiao G."/>
            <person name="Zheng P."/>
            <person name="Cen K."/>
            <person name="Zhan S."/>
            <person name="Wang C."/>
        </authorList>
    </citation>
    <scope>NUCLEOTIDE SEQUENCE [LARGE SCALE GENOMIC DNA]</scope>
    <source>
        <strain evidence="7 8">RCEF 1005</strain>
    </source>
</reference>
<evidence type="ECO:0000259" key="4">
    <source>
        <dbReference type="Pfam" id="PF00501"/>
    </source>
</evidence>
<dbReference type="EMBL" id="AZHF01000013">
    <property type="protein sequence ID" value="OAA66377.1"/>
    <property type="molecule type" value="Genomic_DNA"/>
</dbReference>
<dbReference type="Pfam" id="PF23562">
    <property type="entry name" value="AMP-binding_C_3"/>
    <property type="match status" value="1"/>
</dbReference>
<dbReference type="AlphaFoldDB" id="A0A167YJ31"/>
<name>A0A167YJ31_CORDF</name>
<gene>
    <name evidence="7" type="ORF">LEL_10476</name>
</gene>
<feature type="domain" description="AMP-dependent synthetase/ligase" evidence="4">
    <location>
        <begin position="23"/>
        <end position="342"/>
    </location>
</feature>
<dbReference type="Proteomes" id="UP000076881">
    <property type="component" value="Unassembled WGS sequence"/>
</dbReference>
<dbReference type="PANTHER" id="PTHR43439:SF2">
    <property type="entry name" value="ENZYME, PUTATIVE (JCVI)-RELATED"/>
    <property type="match status" value="1"/>
</dbReference>
<dbReference type="OrthoDB" id="429813at2759"/>
<accession>A0A167YJ31</accession>
<dbReference type="InterPro" id="IPR013120">
    <property type="entry name" value="FAR_NAD-bd"/>
</dbReference>
<dbReference type="InterPro" id="IPR042099">
    <property type="entry name" value="ANL_N_sf"/>
</dbReference>
<dbReference type="SUPFAM" id="SSF56801">
    <property type="entry name" value="Acetyl-CoA synthetase-like"/>
    <property type="match status" value="1"/>
</dbReference>
<dbReference type="PROSITE" id="PS00455">
    <property type="entry name" value="AMP_BINDING"/>
    <property type="match status" value="1"/>
</dbReference>
<dbReference type="Gene3D" id="1.10.1200.10">
    <property type="entry name" value="ACP-like"/>
    <property type="match status" value="1"/>
</dbReference>
<dbReference type="Pfam" id="PF07993">
    <property type="entry name" value="NAD_binding_4"/>
    <property type="match status" value="1"/>
</dbReference>
<sequence length="1046" mass="115016">MAKSGHTPFGGPYGRRLYVNVVDETAKAHPDRAWIYAPRSSDERDGWKAITWRQHANAVNRTANWLVEQFGKPEYKSFPSLAYVGPNDARYLVLFAAGAKAGYQIMFPSTRNNTESQISLLQVTKCQKLLYSKEYAKRIQPWVQESGVGAMAMLGLDQVLDDAPAPIHPYNETFESAEFDPVVIMHTSGSTGIPKPIYCKQGLFTSADNYHNFLEYEGSTFVMEAMATCSKNTYCPLPLFHAFGLYCFVNIPTFWGKPMTLAIADKPLTAENVVKGYEAADCDAVLLPPSTVEDIARLDGGVEKLKQLSYVCCGGGGISKQVGDDLTSQGVKLNNCIGSTEYHLYPLYWQTNYKNWDWFIFDNKLFGCKYDQVGENIYEQTIVRQEPFQSIFYTFPDATEYKTGDLFEKHPTLPGHWRSQGRLDNIIVFSNGEKLNPISIETTVSMHPDLRQALVVGHGHFQAGMILEPVQWPLDEAQKGALIEKVWPVIEKANAATVEHGRVARHLVTLSNPEKPFLYSPKGSLRRGAVIKMYKKEIDDLFSAQEVIEAAQLDTTNLESLTTGIRSLFNGASPGDAMEDEDDFFLQGIDSLQVINIAKRITAGLKIAGVAEDLASLAPRDVYAQSTVTKLSKFLFDRIHGRQSNGVHRKTEVLQALVDKYSAGLAKSSDSRPPAKSTGKTVVLTGSTGSLGSYFLHFLIHDNQVAKVICLNRSDDGGRAKQLEANRERGLSTGFDKVIFLHADLSRPDLGLKTDDLREIQQSVDCIIHNAWPVNFNIAVQSFEGHIRGVRNLIDTTQKATVKASITFISSIGTVDKWSTQSAVPETNLTDFSLASMGYGQSKQVSSIVLDTAAKLAGVPAAVVRLGQVAGPTTQQGSWNVHEWLPTIIESSVQLGSLPESLGSMAVDWVPVDKVARSILDMAAYTSEATDFSSGAKFFNLVNPKTASWSTIAPAVVSFYEQRGKRLQLVSLDEWTKAVENAPASSSLSAIKLLDTYKAMAEGPKNGPGAGFATDKAQVASKTLASMEAITPELMALWCQQWNFAT</sequence>
<evidence type="ECO:0000313" key="7">
    <source>
        <dbReference type="EMBL" id="OAA66377.1"/>
    </source>
</evidence>
<keyword evidence="8" id="KW-1185">Reference proteome</keyword>
<dbReference type="InterPro" id="IPR036291">
    <property type="entry name" value="NAD(P)-bd_dom_sf"/>
</dbReference>
<dbReference type="STRING" id="1081108.A0A167YJ31"/>
<evidence type="ECO:0000256" key="1">
    <source>
        <dbReference type="ARBA" id="ARBA00022450"/>
    </source>
</evidence>
<proteinExistence type="predicted"/>
<evidence type="ECO:0000256" key="2">
    <source>
        <dbReference type="ARBA" id="ARBA00022553"/>
    </source>
</evidence>
<evidence type="ECO:0000259" key="6">
    <source>
        <dbReference type="Pfam" id="PF07993"/>
    </source>
</evidence>
<organism evidence="7 8">
    <name type="scientific">Akanthomyces lecanii RCEF 1005</name>
    <dbReference type="NCBI Taxonomy" id="1081108"/>
    <lineage>
        <taxon>Eukaryota</taxon>
        <taxon>Fungi</taxon>
        <taxon>Dikarya</taxon>
        <taxon>Ascomycota</taxon>
        <taxon>Pezizomycotina</taxon>
        <taxon>Sordariomycetes</taxon>
        <taxon>Hypocreomycetidae</taxon>
        <taxon>Hypocreales</taxon>
        <taxon>Cordycipitaceae</taxon>
        <taxon>Akanthomyces</taxon>
        <taxon>Cordyceps confragosa</taxon>
    </lineage>
</organism>
<dbReference type="InterPro" id="IPR020845">
    <property type="entry name" value="AMP-binding_CS"/>
</dbReference>
<dbReference type="InterPro" id="IPR000873">
    <property type="entry name" value="AMP-dep_synth/lig_dom"/>
</dbReference>
<dbReference type="Pfam" id="PF00501">
    <property type="entry name" value="AMP-binding"/>
    <property type="match status" value="1"/>
</dbReference>
<dbReference type="Gene3D" id="3.40.50.720">
    <property type="entry name" value="NAD(P)-binding Rossmann-like Domain"/>
    <property type="match status" value="1"/>
</dbReference>
<keyword evidence="2" id="KW-0597">Phosphoprotein</keyword>
<protein>
    <submittedName>
        <fullName evidence="7">Male sterility, NAD-binding protein</fullName>
    </submittedName>
</protein>
<dbReference type="InterPro" id="IPR009081">
    <property type="entry name" value="PP-bd_ACP"/>
</dbReference>
<feature type="domain" description="Thioester reductase (TE)" evidence="6">
    <location>
        <begin position="684"/>
        <end position="919"/>
    </location>
</feature>
<comment type="caution">
    <text evidence="7">The sequence shown here is derived from an EMBL/GenBank/DDBJ whole genome shotgun (WGS) entry which is preliminary data.</text>
</comment>
<evidence type="ECO:0000256" key="3">
    <source>
        <dbReference type="ARBA" id="ARBA00022857"/>
    </source>
</evidence>
<dbReference type="InterPro" id="IPR051414">
    <property type="entry name" value="Adenylate-forming_Reductase"/>
</dbReference>